<organism evidence="7 8">
    <name type="scientific">Pelagibacterium halotolerans (strain DSM 22347 / JCM 15775 / CGMCC 1.7692 / B2)</name>
    <dbReference type="NCBI Taxonomy" id="1082931"/>
    <lineage>
        <taxon>Bacteria</taxon>
        <taxon>Pseudomonadati</taxon>
        <taxon>Pseudomonadota</taxon>
        <taxon>Alphaproteobacteria</taxon>
        <taxon>Hyphomicrobiales</taxon>
        <taxon>Devosiaceae</taxon>
        <taxon>Pelagibacterium</taxon>
    </lineage>
</organism>
<keyword evidence="8" id="KW-1185">Reference proteome</keyword>
<dbReference type="Pfam" id="PF00528">
    <property type="entry name" value="BPD_transp_1"/>
    <property type="match status" value="1"/>
</dbReference>
<dbReference type="InterPro" id="IPR035906">
    <property type="entry name" value="MetI-like_sf"/>
</dbReference>
<evidence type="ECO:0000256" key="5">
    <source>
        <dbReference type="RuleBase" id="RU363032"/>
    </source>
</evidence>
<evidence type="ECO:0000256" key="1">
    <source>
        <dbReference type="ARBA" id="ARBA00004651"/>
    </source>
</evidence>
<dbReference type="Gene3D" id="1.10.3720.10">
    <property type="entry name" value="MetI-like"/>
    <property type="match status" value="1"/>
</dbReference>
<evidence type="ECO:0000256" key="4">
    <source>
        <dbReference type="ARBA" id="ARBA00023136"/>
    </source>
</evidence>
<comment type="subcellular location">
    <subcellularLocation>
        <location evidence="1 5">Cell membrane</location>
        <topology evidence="1 5">Multi-pass membrane protein</topology>
    </subcellularLocation>
</comment>
<dbReference type="CDD" id="cd06261">
    <property type="entry name" value="TM_PBP2"/>
    <property type="match status" value="1"/>
</dbReference>
<dbReference type="eggNOG" id="COG0600">
    <property type="taxonomic scope" value="Bacteria"/>
</dbReference>
<keyword evidence="4 5" id="KW-0472">Membrane</keyword>
<feature type="transmembrane region" description="Helical" evidence="5">
    <location>
        <begin position="53"/>
        <end position="71"/>
    </location>
</feature>
<keyword evidence="2 5" id="KW-0812">Transmembrane</keyword>
<dbReference type="GO" id="GO:0055085">
    <property type="term" value="P:transmembrane transport"/>
    <property type="evidence" value="ECO:0007669"/>
    <property type="project" value="InterPro"/>
</dbReference>
<evidence type="ECO:0000313" key="7">
    <source>
        <dbReference type="EMBL" id="AEQ52638.1"/>
    </source>
</evidence>
<sequence length="79" mass="9154">MLAIFHGAEIGYAIVVMFITFPLMAVGLRDGLRSADKDLAEAAQFYRLRPLRYIRHVLLPFIAPFIFRPCVMRMRSPER</sequence>
<dbReference type="InterPro" id="IPR000515">
    <property type="entry name" value="MetI-like"/>
</dbReference>
<dbReference type="STRING" id="1082931.KKY_2630"/>
<dbReference type="RefSeq" id="WP_014131787.1">
    <property type="nucleotide sequence ID" value="NC_016078.1"/>
</dbReference>
<dbReference type="GO" id="GO:0005886">
    <property type="term" value="C:plasma membrane"/>
    <property type="evidence" value="ECO:0007669"/>
    <property type="project" value="UniProtKB-SubCell"/>
</dbReference>
<evidence type="ECO:0000256" key="2">
    <source>
        <dbReference type="ARBA" id="ARBA00022692"/>
    </source>
</evidence>
<keyword evidence="5" id="KW-0813">Transport</keyword>
<dbReference type="PROSITE" id="PS50928">
    <property type="entry name" value="ABC_TM1"/>
    <property type="match status" value="1"/>
</dbReference>
<evidence type="ECO:0000259" key="6">
    <source>
        <dbReference type="PROSITE" id="PS50928"/>
    </source>
</evidence>
<evidence type="ECO:0000313" key="8">
    <source>
        <dbReference type="Proteomes" id="UP000008850"/>
    </source>
</evidence>
<accession>G4RBG2</accession>
<proteinExistence type="inferred from homology"/>
<comment type="similarity">
    <text evidence="5">Belongs to the binding-protein-dependent transport system permease family.</text>
</comment>
<feature type="transmembrane region" description="Helical" evidence="5">
    <location>
        <begin position="12"/>
        <end position="29"/>
    </location>
</feature>
<name>G4RBG2_PELHB</name>
<dbReference type="HOGENOM" id="CLU_2602910_0_0_5"/>
<dbReference type="Proteomes" id="UP000008850">
    <property type="component" value="Chromosome"/>
</dbReference>
<dbReference type="SUPFAM" id="SSF161098">
    <property type="entry name" value="MetI-like"/>
    <property type="match status" value="1"/>
</dbReference>
<gene>
    <name evidence="7" type="ordered locus">KKY_2630</name>
</gene>
<reference evidence="7 8" key="1">
    <citation type="journal article" date="2012" name="J. Bacteriol.">
        <title>Complete genome sequence of Pelagibacterium halotolerans B2T.</title>
        <authorList>
            <person name="Huo Y.Y."/>
            <person name="Cheng H."/>
            <person name="Han X.F."/>
            <person name="Jiang X.W."/>
            <person name="Sun C."/>
            <person name="Zhang X.Q."/>
            <person name="Zhu X.F."/>
            <person name="Liu Y.F."/>
            <person name="Li P.F."/>
            <person name="Ni P.X."/>
            <person name="Wu M."/>
        </authorList>
    </citation>
    <scope>NUCLEOTIDE SEQUENCE [LARGE SCALE GENOMIC DNA]</scope>
    <source>
        <strain evidence="8">DSM 22347 / JCM 15775 / CGMCC 1.7692 / B2</strain>
    </source>
</reference>
<dbReference type="EMBL" id="CP003075">
    <property type="protein sequence ID" value="AEQ52638.1"/>
    <property type="molecule type" value="Genomic_DNA"/>
</dbReference>
<dbReference type="AlphaFoldDB" id="G4RBG2"/>
<feature type="domain" description="ABC transmembrane type-1" evidence="6">
    <location>
        <begin position="1"/>
        <end position="79"/>
    </location>
</feature>
<dbReference type="KEGG" id="phl:KKY_2630"/>
<evidence type="ECO:0000256" key="3">
    <source>
        <dbReference type="ARBA" id="ARBA00022989"/>
    </source>
</evidence>
<keyword evidence="3 5" id="KW-1133">Transmembrane helix</keyword>
<protein>
    <recommendedName>
        <fullName evidence="6">ABC transmembrane type-1 domain-containing protein</fullName>
    </recommendedName>
</protein>